<name>A0A8J3BIF9_9BACI</name>
<feature type="transmembrane region" description="Helical" evidence="1">
    <location>
        <begin position="231"/>
        <end position="253"/>
    </location>
</feature>
<evidence type="ECO:0000256" key="1">
    <source>
        <dbReference type="SAM" id="Phobius"/>
    </source>
</evidence>
<dbReference type="AlphaFoldDB" id="A0A8J3BIF9"/>
<feature type="transmembrane region" description="Helical" evidence="1">
    <location>
        <begin position="149"/>
        <end position="176"/>
    </location>
</feature>
<evidence type="ECO:0000313" key="2">
    <source>
        <dbReference type="EMBL" id="GGK06055.1"/>
    </source>
</evidence>
<keyword evidence="1" id="KW-0472">Membrane</keyword>
<feature type="transmembrane region" description="Helical" evidence="1">
    <location>
        <begin position="66"/>
        <end position="86"/>
    </location>
</feature>
<comment type="caution">
    <text evidence="2">The sequence shown here is derived from an EMBL/GenBank/DDBJ whole genome shotgun (WGS) entry which is preliminary data.</text>
</comment>
<sequence length="265" mass="30205">MTKVRRLLSLFGAYLAQYLKARMAYRSDFFVQGLTDVVWQLVNLVFILVVFDHVPTLNGWSRDEILFIYGYFLVPYGLFACLFNLWDFQERYILRGEIDRVLTRPIHSLAQVCLENLDPEALFGVVTGLVIMGYAGWRLGLDLTWYDPFVFLLLVLGSVLVYAGIYVAIAAIGFFADAKTGIAPMVWNIQNYGRYPVDIYNRLIRIVLTWILPFAYVGLYPSSYFLGRETYYAYAAATPVVGAVAFVLGLWAWNAGVRRYRGVGS</sequence>
<reference evidence="2" key="2">
    <citation type="submission" date="2020-09" db="EMBL/GenBank/DDBJ databases">
        <authorList>
            <person name="Sun Q."/>
            <person name="Ohkuma M."/>
        </authorList>
    </citation>
    <scope>NUCLEOTIDE SEQUENCE</scope>
    <source>
        <strain evidence="2">JCM 14719</strain>
    </source>
</reference>
<accession>A0A8J3BIF9</accession>
<dbReference type="PANTHER" id="PTHR36833">
    <property type="entry name" value="SLR0610 PROTEIN-RELATED"/>
    <property type="match status" value="1"/>
</dbReference>
<feature type="transmembrane region" description="Helical" evidence="1">
    <location>
        <begin position="199"/>
        <end position="219"/>
    </location>
</feature>
<dbReference type="RefSeq" id="WP_054670254.1">
    <property type="nucleotide sequence ID" value="NZ_BMOF01000050.1"/>
</dbReference>
<evidence type="ECO:0000313" key="3">
    <source>
        <dbReference type="Proteomes" id="UP000637720"/>
    </source>
</evidence>
<keyword evidence="3" id="KW-1185">Reference proteome</keyword>
<protein>
    <submittedName>
        <fullName evidence="2">ABC transporter permease</fullName>
    </submittedName>
</protein>
<proteinExistence type="predicted"/>
<feature type="transmembrane region" description="Helical" evidence="1">
    <location>
        <begin position="37"/>
        <end position="54"/>
    </location>
</feature>
<dbReference type="EMBL" id="BMOF01000050">
    <property type="protein sequence ID" value="GGK06055.1"/>
    <property type="molecule type" value="Genomic_DNA"/>
</dbReference>
<dbReference type="InterPro" id="IPR010390">
    <property type="entry name" value="ABC-2_transporter-like"/>
</dbReference>
<keyword evidence="1" id="KW-0812">Transmembrane</keyword>
<reference evidence="2" key="1">
    <citation type="journal article" date="2014" name="Int. J. Syst. Evol. Microbiol.">
        <title>Complete genome sequence of Corynebacterium casei LMG S-19264T (=DSM 44701T), isolated from a smear-ripened cheese.</title>
        <authorList>
            <consortium name="US DOE Joint Genome Institute (JGI-PGF)"/>
            <person name="Walter F."/>
            <person name="Albersmeier A."/>
            <person name="Kalinowski J."/>
            <person name="Ruckert C."/>
        </authorList>
    </citation>
    <scope>NUCLEOTIDE SEQUENCE</scope>
    <source>
        <strain evidence="2">JCM 14719</strain>
    </source>
</reference>
<dbReference type="PANTHER" id="PTHR36833:SF1">
    <property type="entry name" value="INTEGRAL MEMBRANE TRANSPORT PROTEIN"/>
    <property type="match status" value="1"/>
</dbReference>
<dbReference type="Pfam" id="PF06182">
    <property type="entry name" value="ABC2_membrane_6"/>
    <property type="match status" value="1"/>
</dbReference>
<dbReference type="Proteomes" id="UP000637720">
    <property type="component" value="Unassembled WGS sequence"/>
</dbReference>
<organism evidence="2 3">
    <name type="scientific">Calditerricola satsumensis</name>
    <dbReference type="NCBI Taxonomy" id="373054"/>
    <lineage>
        <taxon>Bacteria</taxon>
        <taxon>Bacillati</taxon>
        <taxon>Bacillota</taxon>
        <taxon>Bacilli</taxon>
        <taxon>Bacillales</taxon>
        <taxon>Bacillaceae</taxon>
        <taxon>Calditerricola</taxon>
    </lineage>
</organism>
<keyword evidence="1" id="KW-1133">Transmembrane helix</keyword>
<gene>
    <name evidence="2" type="ORF">GCM10007043_20060</name>
</gene>
<feature type="transmembrane region" description="Helical" evidence="1">
    <location>
        <begin position="121"/>
        <end position="137"/>
    </location>
</feature>